<evidence type="ECO:0000256" key="1">
    <source>
        <dbReference type="ARBA" id="ARBA00006336"/>
    </source>
</evidence>
<evidence type="ECO:0000313" key="4">
    <source>
        <dbReference type="EMBL" id="SHH87674.1"/>
    </source>
</evidence>
<evidence type="ECO:0000259" key="3">
    <source>
        <dbReference type="Pfam" id="PF00857"/>
    </source>
</evidence>
<dbReference type="PANTHER" id="PTHR43540:SF6">
    <property type="entry name" value="ISOCHORISMATASE-LIKE DOMAIN-CONTAINING PROTEIN"/>
    <property type="match status" value="1"/>
</dbReference>
<name>A0A1M5WKH3_9FIRM</name>
<dbReference type="OrthoDB" id="9796485at2"/>
<comment type="similarity">
    <text evidence="1">Belongs to the isochorismatase family.</text>
</comment>
<dbReference type="InterPro" id="IPR050272">
    <property type="entry name" value="Isochorismatase-like_hydrls"/>
</dbReference>
<accession>A0A1M5WKH3</accession>
<dbReference type="RefSeq" id="WP_073076910.1">
    <property type="nucleotide sequence ID" value="NZ_FQXV01000003.1"/>
</dbReference>
<proteinExistence type="inferred from homology"/>
<dbReference type="Gene3D" id="3.40.50.850">
    <property type="entry name" value="Isochorismatase-like"/>
    <property type="match status" value="1"/>
</dbReference>
<dbReference type="EMBL" id="FQXV01000003">
    <property type="protein sequence ID" value="SHH87674.1"/>
    <property type="molecule type" value="Genomic_DNA"/>
</dbReference>
<gene>
    <name evidence="4" type="ORF">SAMN02745823_01314</name>
</gene>
<dbReference type="SUPFAM" id="SSF52499">
    <property type="entry name" value="Isochorismatase-like hydrolases"/>
    <property type="match status" value="1"/>
</dbReference>
<dbReference type="Proteomes" id="UP000183995">
    <property type="component" value="Unassembled WGS sequence"/>
</dbReference>
<dbReference type="AlphaFoldDB" id="A0A1M5WKH3"/>
<evidence type="ECO:0000313" key="5">
    <source>
        <dbReference type="Proteomes" id="UP000183995"/>
    </source>
</evidence>
<dbReference type="InterPro" id="IPR036380">
    <property type="entry name" value="Isochorismatase-like_sf"/>
</dbReference>
<organism evidence="4 5">
    <name type="scientific">Sporobacter termitidis DSM 10068</name>
    <dbReference type="NCBI Taxonomy" id="1123282"/>
    <lineage>
        <taxon>Bacteria</taxon>
        <taxon>Bacillati</taxon>
        <taxon>Bacillota</taxon>
        <taxon>Clostridia</taxon>
        <taxon>Eubacteriales</taxon>
        <taxon>Oscillospiraceae</taxon>
        <taxon>Sporobacter</taxon>
    </lineage>
</organism>
<keyword evidence="5" id="KW-1185">Reference proteome</keyword>
<dbReference type="GO" id="GO:0016787">
    <property type="term" value="F:hydrolase activity"/>
    <property type="evidence" value="ECO:0007669"/>
    <property type="project" value="UniProtKB-KW"/>
</dbReference>
<dbReference type="STRING" id="1123282.SAMN02745823_01314"/>
<dbReference type="Pfam" id="PF00857">
    <property type="entry name" value="Isochorismatase"/>
    <property type="match status" value="1"/>
</dbReference>
<reference evidence="4 5" key="1">
    <citation type="submission" date="2016-11" db="EMBL/GenBank/DDBJ databases">
        <authorList>
            <person name="Jaros S."/>
            <person name="Januszkiewicz K."/>
            <person name="Wedrychowicz H."/>
        </authorList>
    </citation>
    <scope>NUCLEOTIDE SEQUENCE [LARGE SCALE GENOMIC DNA]</scope>
    <source>
        <strain evidence="4 5">DSM 10068</strain>
    </source>
</reference>
<evidence type="ECO:0000256" key="2">
    <source>
        <dbReference type="ARBA" id="ARBA00022801"/>
    </source>
</evidence>
<sequence length="219" mass="24801">MPDNGEKCIPWRIRREKCALIVIDMQNDFLKPGGVLYYNDTPLKAVPNIKRLIDFCRRLGIPVIYTKTLLKDGFNISPLEVCYQPVLMQKGMREGTWGAEIIGELLPLMDEQVVFKHRYDAFYNTNLELILKNVRGLSGVDTVIITGTVTNVCCESTARGAFMRDYKVVFVSDANGAFDEEAHRATLRNISRFFGRVMDTETLQAALAEGENDLSSYMD</sequence>
<keyword evidence="2 4" id="KW-0378">Hydrolase</keyword>
<dbReference type="CDD" id="cd00431">
    <property type="entry name" value="cysteine_hydrolases"/>
    <property type="match status" value="1"/>
</dbReference>
<protein>
    <submittedName>
        <fullName evidence="4">Ureidoacrylate peracid hydrolase</fullName>
    </submittedName>
</protein>
<feature type="domain" description="Isochorismatase-like" evidence="3">
    <location>
        <begin position="18"/>
        <end position="201"/>
    </location>
</feature>
<dbReference type="PANTHER" id="PTHR43540">
    <property type="entry name" value="PEROXYUREIDOACRYLATE/UREIDOACRYLATE AMIDOHYDROLASE-RELATED"/>
    <property type="match status" value="1"/>
</dbReference>
<dbReference type="InterPro" id="IPR000868">
    <property type="entry name" value="Isochorismatase-like_dom"/>
</dbReference>